<keyword evidence="3" id="KW-1185">Reference proteome</keyword>
<comment type="caution">
    <text evidence="2">The sequence shown here is derived from an EMBL/GenBank/DDBJ whole genome shotgun (WGS) entry which is preliminary data.</text>
</comment>
<dbReference type="Proteomes" id="UP000722485">
    <property type="component" value="Unassembled WGS sequence"/>
</dbReference>
<dbReference type="PANTHER" id="PTHR43415:SF3">
    <property type="entry name" value="GNAT-FAMILY ACETYLTRANSFERASE"/>
    <property type="match status" value="1"/>
</dbReference>
<gene>
    <name evidence="2" type="ORF">G7Z17_g8657</name>
</gene>
<dbReference type="PANTHER" id="PTHR43415">
    <property type="entry name" value="SPERMIDINE N(1)-ACETYLTRANSFERASE"/>
    <property type="match status" value="1"/>
</dbReference>
<dbReference type="SUPFAM" id="SSF55729">
    <property type="entry name" value="Acyl-CoA N-acyltransferases (Nat)"/>
    <property type="match status" value="1"/>
</dbReference>
<evidence type="ECO:0000313" key="3">
    <source>
        <dbReference type="Proteomes" id="UP000722485"/>
    </source>
</evidence>
<feature type="domain" description="N-acetyltransferase" evidence="1">
    <location>
        <begin position="49"/>
        <end position="198"/>
    </location>
</feature>
<dbReference type="OrthoDB" id="64477at2759"/>
<name>A0A9P5LCZ7_9HYPO</name>
<accession>A0A9P5LCZ7</accession>
<protein>
    <recommendedName>
        <fullName evidence="1">N-acetyltransferase domain-containing protein</fullName>
    </recommendedName>
</protein>
<evidence type="ECO:0000259" key="1">
    <source>
        <dbReference type="PROSITE" id="PS51186"/>
    </source>
</evidence>
<dbReference type="AlphaFoldDB" id="A0A9P5LCZ7"/>
<dbReference type="InterPro" id="IPR000182">
    <property type="entry name" value="GNAT_dom"/>
</dbReference>
<reference evidence="2" key="1">
    <citation type="submission" date="2020-03" db="EMBL/GenBank/DDBJ databases">
        <title>Draft Genome Sequence of Cylindrodendrum hubeiense.</title>
        <authorList>
            <person name="Buettner E."/>
            <person name="Kellner H."/>
        </authorList>
    </citation>
    <scope>NUCLEOTIDE SEQUENCE</scope>
    <source>
        <strain evidence="2">IHI 201604</strain>
    </source>
</reference>
<organism evidence="2 3">
    <name type="scientific">Cylindrodendrum hubeiense</name>
    <dbReference type="NCBI Taxonomy" id="595255"/>
    <lineage>
        <taxon>Eukaryota</taxon>
        <taxon>Fungi</taxon>
        <taxon>Dikarya</taxon>
        <taxon>Ascomycota</taxon>
        <taxon>Pezizomycotina</taxon>
        <taxon>Sordariomycetes</taxon>
        <taxon>Hypocreomycetidae</taxon>
        <taxon>Hypocreales</taxon>
        <taxon>Nectriaceae</taxon>
        <taxon>Cylindrodendrum</taxon>
    </lineage>
</organism>
<dbReference type="GO" id="GO:0016747">
    <property type="term" value="F:acyltransferase activity, transferring groups other than amino-acyl groups"/>
    <property type="evidence" value="ECO:0007669"/>
    <property type="project" value="InterPro"/>
</dbReference>
<proteinExistence type="predicted"/>
<dbReference type="EMBL" id="JAANBB010000225">
    <property type="protein sequence ID" value="KAF7546106.1"/>
    <property type="molecule type" value="Genomic_DNA"/>
</dbReference>
<dbReference type="PROSITE" id="PS51186">
    <property type="entry name" value="GNAT"/>
    <property type="match status" value="1"/>
</dbReference>
<dbReference type="Gene3D" id="3.40.630.30">
    <property type="match status" value="1"/>
</dbReference>
<dbReference type="InterPro" id="IPR016181">
    <property type="entry name" value="Acyl_CoA_acyltransferase"/>
</dbReference>
<dbReference type="Pfam" id="PF13302">
    <property type="entry name" value="Acetyltransf_3"/>
    <property type="match status" value="1"/>
</dbReference>
<evidence type="ECO:0000313" key="2">
    <source>
        <dbReference type="EMBL" id="KAF7546106.1"/>
    </source>
</evidence>
<sequence>MDYTTDEIVNAFRSDRLQYIRVDESDEALKKFIPQILQDPIIQVMAAPSMLQPRAKKDVDEYLKSVSSSLLGVAIALLPEAGENQDHHSVGESDKLSDKPPTFIGIMCIGWGGISSSVSHHRNTEVGISLAKPFQNKGYGREAINWVLDWGFRHAGLHSIGISAASYNPKAVHLYEDIGFTLEGRRRQTIWQNRKWYDSVEFGMTEEEWEKLRGITPA</sequence>